<gene>
    <name evidence="1" type="ORF">An01g04190</name>
</gene>
<accession>A0AAJ8BL25</accession>
<dbReference type="KEGG" id="ang:An01g04190"/>
<name>A0AAJ8BL25_ASPNG</name>
<reference evidence="1" key="1">
    <citation type="submission" date="2025-02" db="EMBL/GenBank/DDBJ databases">
        <authorList>
            <consortium name="NCBI Genome Project"/>
        </authorList>
    </citation>
    <scope>NUCLEOTIDE SEQUENCE</scope>
</reference>
<dbReference type="AlphaFoldDB" id="A0AAJ8BL25"/>
<organism evidence="1">
    <name type="scientific">Aspergillus niger</name>
    <dbReference type="NCBI Taxonomy" id="5061"/>
    <lineage>
        <taxon>Eukaryota</taxon>
        <taxon>Fungi</taxon>
        <taxon>Dikarya</taxon>
        <taxon>Ascomycota</taxon>
        <taxon>Pezizomycotina</taxon>
        <taxon>Eurotiomycetes</taxon>
        <taxon>Eurotiomycetidae</taxon>
        <taxon>Eurotiales</taxon>
        <taxon>Aspergillaceae</taxon>
        <taxon>Aspergillus</taxon>
        <taxon>Aspergillus subgen. Circumdati</taxon>
    </lineage>
</organism>
<proteinExistence type="predicted"/>
<evidence type="ECO:0000313" key="1">
    <source>
        <dbReference type="RefSeq" id="XP_059599619.1"/>
    </source>
</evidence>
<protein>
    <submittedName>
        <fullName evidence="1">Uncharacterized protein</fullName>
    </submittedName>
</protein>
<dbReference type="GeneID" id="84589913"/>
<reference evidence="1" key="2">
    <citation type="submission" date="2025-08" db="UniProtKB">
        <authorList>
            <consortium name="RefSeq"/>
        </authorList>
    </citation>
    <scope>IDENTIFICATION</scope>
</reference>
<dbReference type="VEuPathDB" id="FungiDB:An01g04190"/>
<sequence length="54" mass="6612">MKSRRYSLFLPRDLANGLMRAYWDKSHFLYSVIDRGNITVMYLKCPSDRSYRRY</sequence>
<dbReference type="RefSeq" id="XP_059599619.1">
    <property type="nucleotide sequence ID" value="XM_059747407.1"/>
</dbReference>